<comment type="subcellular location">
    <subcellularLocation>
        <location evidence="1">Membrane</location>
        <topology evidence="1">Multi-pass membrane protein</topology>
    </subcellularLocation>
</comment>
<reference evidence="7 8" key="1">
    <citation type="journal article" date="2015" name="Sci. Rep.">
        <title>The power of single molecule real-time sequencing technology in the de novo assembly of a eukaryotic genome.</title>
        <authorList>
            <person name="Sakai H."/>
            <person name="Naito K."/>
            <person name="Ogiso-Tanaka E."/>
            <person name="Takahashi Y."/>
            <person name="Iseki K."/>
            <person name="Muto C."/>
            <person name="Satou K."/>
            <person name="Teruya K."/>
            <person name="Shiroma A."/>
            <person name="Shimoji M."/>
            <person name="Hirano T."/>
            <person name="Itoh T."/>
            <person name="Kaga A."/>
            <person name="Tomooka N."/>
        </authorList>
    </citation>
    <scope>NUCLEOTIDE SEQUENCE [LARGE SCALE GENOMIC DNA]</scope>
    <source>
        <strain evidence="8">cv. Shumari</strain>
    </source>
</reference>
<dbReference type="Pfam" id="PF05078">
    <property type="entry name" value="DUF679"/>
    <property type="match status" value="1"/>
</dbReference>
<feature type="transmembrane region" description="Helical" evidence="6">
    <location>
        <begin position="27"/>
        <end position="51"/>
    </location>
</feature>
<protein>
    <submittedName>
        <fullName evidence="7">Uncharacterized protein</fullName>
    </submittedName>
</protein>
<dbReference type="PANTHER" id="PTHR31621:SF55">
    <property type="entry name" value="PROTEIN, PUTATIVE-RELATED"/>
    <property type="match status" value="1"/>
</dbReference>
<evidence type="ECO:0000256" key="2">
    <source>
        <dbReference type="ARBA" id="ARBA00008707"/>
    </source>
</evidence>
<gene>
    <name evidence="7" type="primary">Vigan.01G530400</name>
    <name evidence="7" type="ORF">VIGAN_01530400</name>
</gene>
<dbReference type="InterPro" id="IPR007770">
    <property type="entry name" value="DMP"/>
</dbReference>
<keyword evidence="8" id="KW-1185">Reference proteome</keyword>
<keyword evidence="3 6" id="KW-0812">Transmembrane</keyword>
<evidence type="ECO:0000313" key="8">
    <source>
        <dbReference type="Proteomes" id="UP000291084"/>
    </source>
</evidence>
<dbReference type="GO" id="GO:0010256">
    <property type="term" value="P:endomembrane system organization"/>
    <property type="evidence" value="ECO:0007669"/>
    <property type="project" value="TreeGrafter"/>
</dbReference>
<evidence type="ECO:0000256" key="3">
    <source>
        <dbReference type="ARBA" id="ARBA00022692"/>
    </source>
</evidence>
<sequence>MTIFVFQFLNPVVTSSGHCNSTNTVHWFYLTLLQVLPTVIGTVAGGLFMIFPDKRHGIGYPITSHSNDTPIRRTMPSQCIRTILLFIFSL</sequence>
<comment type="similarity">
    <text evidence="2">Belongs to the plant DMP1 protein family.</text>
</comment>
<proteinExistence type="inferred from homology"/>
<dbReference type="GO" id="GO:0005737">
    <property type="term" value="C:cytoplasm"/>
    <property type="evidence" value="ECO:0007669"/>
    <property type="project" value="UniProtKB-ARBA"/>
</dbReference>
<name>A0A0S3R970_PHAAN</name>
<dbReference type="AlphaFoldDB" id="A0A0S3R970"/>
<dbReference type="Proteomes" id="UP000291084">
    <property type="component" value="Chromosome 1"/>
</dbReference>
<evidence type="ECO:0000256" key="5">
    <source>
        <dbReference type="ARBA" id="ARBA00023136"/>
    </source>
</evidence>
<evidence type="ECO:0000256" key="6">
    <source>
        <dbReference type="SAM" id="Phobius"/>
    </source>
</evidence>
<accession>A0A0S3R970</accession>
<keyword evidence="4 6" id="KW-1133">Transmembrane helix</keyword>
<dbReference type="PANTHER" id="PTHR31621">
    <property type="entry name" value="PROTEIN DMP3"/>
    <property type="match status" value="1"/>
</dbReference>
<evidence type="ECO:0000256" key="4">
    <source>
        <dbReference type="ARBA" id="ARBA00022989"/>
    </source>
</evidence>
<organism evidence="7 8">
    <name type="scientific">Vigna angularis var. angularis</name>
    <dbReference type="NCBI Taxonomy" id="157739"/>
    <lineage>
        <taxon>Eukaryota</taxon>
        <taxon>Viridiplantae</taxon>
        <taxon>Streptophyta</taxon>
        <taxon>Embryophyta</taxon>
        <taxon>Tracheophyta</taxon>
        <taxon>Spermatophyta</taxon>
        <taxon>Magnoliopsida</taxon>
        <taxon>eudicotyledons</taxon>
        <taxon>Gunneridae</taxon>
        <taxon>Pentapetalae</taxon>
        <taxon>rosids</taxon>
        <taxon>fabids</taxon>
        <taxon>Fabales</taxon>
        <taxon>Fabaceae</taxon>
        <taxon>Papilionoideae</taxon>
        <taxon>50 kb inversion clade</taxon>
        <taxon>NPAAA clade</taxon>
        <taxon>indigoferoid/millettioid clade</taxon>
        <taxon>Phaseoleae</taxon>
        <taxon>Vigna</taxon>
    </lineage>
</organism>
<keyword evidence="5 6" id="KW-0472">Membrane</keyword>
<evidence type="ECO:0000256" key="1">
    <source>
        <dbReference type="ARBA" id="ARBA00004141"/>
    </source>
</evidence>
<evidence type="ECO:0000313" key="7">
    <source>
        <dbReference type="EMBL" id="BAT77208.1"/>
    </source>
</evidence>
<dbReference type="GO" id="GO:0016020">
    <property type="term" value="C:membrane"/>
    <property type="evidence" value="ECO:0007669"/>
    <property type="project" value="UniProtKB-SubCell"/>
</dbReference>
<dbReference type="EMBL" id="AP015034">
    <property type="protein sequence ID" value="BAT77208.1"/>
    <property type="molecule type" value="Genomic_DNA"/>
</dbReference>